<reference evidence="2" key="1">
    <citation type="submission" date="2021-04" db="EMBL/GenBank/DDBJ databases">
        <title>Genomic insights into ecological role and evolution of a novel Thermoplasmata order Candidatus Sysuiplasmatales.</title>
        <authorList>
            <person name="Yuan Y."/>
        </authorList>
    </citation>
    <scope>NUCLEOTIDE SEQUENCE</scope>
    <source>
        <strain evidence="2">YP2-bin.285</strain>
    </source>
</reference>
<comment type="caution">
    <text evidence="2">The sequence shown here is derived from an EMBL/GenBank/DDBJ whole genome shotgun (WGS) entry which is preliminary data.</text>
</comment>
<feature type="region of interest" description="Disordered" evidence="1">
    <location>
        <begin position="56"/>
        <end position="79"/>
    </location>
</feature>
<evidence type="ECO:0000313" key="3">
    <source>
        <dbReference type="Proteomes" id="UP000716004"/>
    </source>
</evidence>
<evidence type="ECO:0000256" key="1">
    <source>
        <dbReference type="SAM" id="MobiDB-lite"/>
    </source>
</evidence>
<sequence>MNSRKESGSRETHSLSSRLHTMIVKIISRHVSTQALFIVSKRWLYHTHSMLKNSKPYRERMPLGSMRGNRESFGSSGME</sequence>
<organism evidence="2 3">
    <name type="scientific">Candidatus Sysuiplasma superficiale</name>
    <dbReference type="NCBI Taxonomy" id="2823368"/>
    <lineage>
        <taxon>Archaea</taxon>
        <taxon>Methanobacteriati</taxon>
        <taxon>Thermoplasmatota</taxon>
        <taxon>Thermoplasmata</taxon>
        <taxon>Candidatus Sysuiplasmatales</taxon>
        <taxon>Candidatus Sysuiplasmataceae</taxon>
        <taxon>Candidatus Sysuiplasma</taxon>
    </lineage>
</organism>
<gene>
    <name evidence="2" type="ORF">J9259_08495</name>
</gene>
<protein>
    <submittedName>
        <fullName evidence="2">Uncharacterized protein</fullName>
    </submittedName>
</protein>
<accession>A0A8J8CBK1</accession>
<dbReference type="EMBL" id="JAGVSJ010000033">
    <property type="protein sequence ID" value="MBX8632533.1"/>
    <property type="molecule type" value="Genomic_DNA"/>
</dbReference>
<evidence type="ECO:0000313" key="2">
    <source>
        <dbReference type="EMBL" id="MBX8632533.1"/>
    </source>
</evidence>
<dbReference type="AlphaFoldDB" id="A0A8J8CBK1"/>
<proteinExistence type="predicted"/>
<dbReference type="Proteomes" id="UP000716004">
    <property type="component" value="Unassembled WGS sequence"/>
</dbReference>
<name>A0A8J8CBK1_9ARCH</name>